<dbReference type="SUPFAM" id="SSF51556">
    <property type="entry name" value="Metallo-dependent hydrolases"/>
    <property type="match status" value="1"/>
</dbReference>
<gene>
    <name evidence="7 8" type="primary">uxaC</name>
    <name evidence="8" type="ORF">H8698_09885</name>
</gene>
<evidence type="ECO:0000313" key="8">
    <source>
        <dbReference type="EMBL" id="MBC8541284.1"/>
    </source>
</evidence>
<comment type="caution">
    <text evidence="8">The sequence shown here is derived from an EMBL/GenBank/DDBJ whole genome shotgun (WGS) entry which is preliminary data.</text>
</comment>
<evidence type="ECO:0000256" key="7">
    <source>
        <dbReference type="HAMAP-Rule" id="MF_00675"/>
    </source>
</evidence>
<dbReference type="InterPro" id="IPR003766">
    <property type="entry name" value="Uronate_isomerase"/>
</dbReference>
<dbReference type="Gene3D" id="3.20.20.140">
    <property type="entry name" value="Metal-dependent hydrolases"/>
    <property type="match status" value="1"/>
</dbReference>
<dbReference type="PANTHER" id="PTHR30068:SF4">
    <property type="entry name" value="URONATE ISOMERASE"/>
    <property type="match status" value="1"/>
</dbReference>
<protein>
    <recommendedName>
        <fullName evidence="5 7">Uronate isomerase</fullName>
        <ecNumber evidence="4 7">5.3.1.12</ecNumber>
    </recommendedName>
    <alternativeName>
        <fullName evidence="7">Glucuronate isomerase</fullName>
    </alternativeName>
    <alternativeName>
        <fullName evidence="7">Uronic isomerase</fullName>
    </alternativeName>
</protein>
<dbReference type="EMBL" id="JACRSU010000003">
    <property type="protein sequence ID" value="MBC8541284.1"/>
    <property type="molecule type" value="Genomic_DNA"/>
</dbReference>
<dbReference type="GO" id="GO:0019698">
    <property type="term" value="P:D-galacturonate catabolic process"/>
    <property type="evidence" value="ECO:0007669"/>
    <property type="project" value="TreeGrafter"/>
</dbReference>
<sequence>MKKFMDENFLLETETAKKLFFEVAKDLPIYDYHCHLSPEEIYEDKQFKNITEVWLGGDHYKWRFMRWMGVPEEQITGSASDYDKFLAYAKAIQFAAGNPLYHWSHLELQRYFGIYETLTEKTAPKIWEKANAIIASGDFSARKLIEKSNVAFIGTTDDPTSDLKYHLALAEDKNFKTTVKPTFRPDPAVNIQKDGFAEYIEKLGAVCGTTISDIDGLYDALRSRIEFFHQAGSRISDHGIVSVPFLKADKNEVDAIFKKALSGETVSDCEAEKYQTAVMLFCGKEYAARGWVMQLHAAAIRNNNTPMFKKLGPDTGFDSILNVNLAEKLSRFMDTLLIDGNLPKTILYSLSPIDNSLLVSMAGNFEGDGIKGKIQHGSAWWFNDHIDGMLDQMKTLGNLGALASFVGMLTDSRSFLSYPRHEYFRRILCNLIGGWVENGMYADDREILDKLIADVCFNNAKNYFLM</sequence>
<accession>A0A926DP55</accession>
<evidence type="ECO:0000313" key="9">
    <source>
        <dbReference type="Proteomes" id="UP000611762"/>
    </source>
</evidence>
<dbReference type="GO" id="GO:0008880">
    <property type="term" value="F:glucuronate isomerase activity"/>
    <property type="evidence" value="ECO:0007669"/>
    <property type="project" value="UniProtKB-UniRule"/>
</dbReference>
<proteinExistence type="inferred from homology"/>
<dbReference type="RefSeq" id="WP_249313319.1">
    <property type="nucleotide sequence ID" value="NZ_JACRSU010000003.1"/>
</dbReference>
<evidence type="ECO:0000256" key="6">
    <source>
        <dbReference type="ARBA" id="ARBA00023235"/>
    </source>
</evidence>
<comment type="similarity">
    <text evidence="3 7">Belongs to the metallo-dependent hydrolases superfamily. Uronate isomerase family.</text>
</comment>
<dbReference type="NCBIfam" id="NF002794">
    <property type="entry name" value="PRK02925.1"/>
    <property type="match status" value="1"/>
</dbReference>
<keyword evidence="6 7" id="KW-0413">Isomerase</keyword>
<evidence type="ECO:0000256" key="1">
    <source>
        <dbReference type="ARBA" id="ARBA00001165"/>
    </source>
</evidence>
<dbReference type="GO" id="GO:0042840">
    <property type="term" value="P:D-glucuronate catabolic process"/>
    <property type="evidence" value="ECO:0007669"/>
    <property type="project" value="TreeGrafter"/>
</dbReference>
<evidence type="ECO:0000256" key="5">
    <source>
        <dbReference type="ARBA" id="ARBA00020555"/>
    </source>
</evidence>
<organism evidence="8 9">
    <name type="scientific">Congzhengia minquanensis</name>
    <dbReference type="NCBI Taxonomy" id="2763657"/>
    <lineage>
        <taxon>Bacteria</taxon>
        <taxon>Bacillati</taxon>
        <taxon>Bacillota</taxon>
        <taxon>Clostridia</taxon>
        <taxon>Eubacteriales</taxon>
        <taxon>Oscillospiraceae</taxon>
        <taxon>Congzhengia</taxon>
    </lineage>
</organism>
<dbReference type="HAMAP" id="MF_00675">
    <property type="entry name" value="UxaC"/>
    <property type="match status" value="1"/>
</dbReference>
<comment type="catalytic activity">
    <reaction evidence="1 7">
        <text>D-glucuronate = D-fructuronate</text>
        <dbReference type="Rhea" id="RHEA:13049"/>
        <dbReference type="ChEBI" id="CHEBI:58720"/>
        <dbReference type="ChEBI" id="CHEBI:59863"/>
        <dbReference type="EC" id="5.3.1.12"/>
    </reaction>
</comment>
<evidence type="ECO:0000256" key="2">
    <source>
        <dbReference type="ARBA" id="ARBA00004892"/>
    </source>
</evidence>
<name>A0A926DP55_9FIRM</name>
<comment type="pathway">
    <text evidence="2 7">Carbohydrate metabolism; pentose and glucuronate interconversion.</text>
</comment>
<evidence type="ECO:0000256" key="4">
    <source>
        <dbReference type="ARBA" id="ARBA00012546"/>
    </source>
</evidence>
<evidence type="ECO:0000256" key="3">
    <source>
        <dbReference type="ARBA" id="ARBA00008397"/>
    </source>
</evidence>
<dbReference type="AlphaFoldDB" id="A0A926DP55"/>
<dbReference type="Proteomes" id="UP000611762">
    <property type="component" value="Unassembled WGS sequence"/>
</dbReference>
<reference evidence="8" key="1">
    <citation type="submission" date="2020-08" db="EMBL/GenBank/DDBJ databases">
        <title>Genome public.</title>
        <authorList>
            <person name="Liu C."/>
            <person name="Sun Q."/>
        </authorList>
    </citation>
    <scope>NUCLEOTIDE SEQUENCE</scope>
    <source>
        <strain evidence="8">H8</strain>
    </source>
</reference>
<dbReference type="Pfam" id="PF02614">
    <property type="entry name" value="UxaC"/>
    <property type="match status" value="1"/>
</dbReference>
<dbReference type="EC" id="5.3.1.12" evidence="4 7"/>
<dbReference type="PANTHER" id="PTHR30068">
    <property type="entry name" value="URONATE ISOMERASE"/>
    <property type="match status" value="1"/>
</dbReference>
<dbReference type="InterPro" id="IPR032466">
    <property type="entry name" value="Metal_Hydrolase"/>
</dbReference>
<dbReference type="Gene3D" id="1.10.2020.10">
    <property type="entry name" value="uronate isomerase, domain 2, chain A"/>
    <property type="match status" value="1"/>
</dbReference>
<comment type="catalytic activity">
    <reaction evidence="7">
        <text>aldehydo-D-galacturonate = keto-D-tagaturonate</text>
        <dbReference type="Rhea" id="RHEA:27702"/>
        <dbReference type="ChEBI" id="CHEBI:12952"/>
        <dbReference type="ChEBI" id="CHEBI:17886"/>
    </reaction>
</comment>
<keyword evidence="9" id="KW-1185">Reference proteome</keyword>